<keyword evidence="3 6" id="KW-0713">Self-incompatibility</keyword>
<keyword evidence="4 6" id="KW-0964">Secreted</keyword>
<evidence type="ECO:0000256" key="4">
    <source>
        <dbReference type="ARBA" id="ARBA00022525"/>
    </source>
</evidence>
<dbReference type="InterPro" id="IPR010264">
    <property type="entry name" value="Self-incomp_S1"/>
</dbReference>
<dbReference type="PANTHER" id="PTHR31232:SF149">
    <property type="entry name" value="S-PROTEIN HOMOLOG"/>
    <property type="match status" value="1"/>
</dbReference>
<evidence type="ECO:0000256" key="3">
    <source>
        <dbReference type="ARBA" id="ARBA00022471"/>
    </source>
</evidence>
<comment type="caution">
    <text evidence="7">The sequence shown here is derived from an EMBL/GenBank/DDBJ whole genome shotgun (WGS) entry which is preliminary data.</text>
</comment>
<protein>
    <recommendedName>
        <fullName evidence="6">S-protein homolog</fullName>
    </recommendedName>
</protein>
<comment type="similarity">
    <text evidence="2 6">Belongs to the plant self-incompatibility (S1) protein family.</text>
</comment>
<dbReference type="OrthoDB" id="1904574at2759"/>
<sequence length="141" mass="16432">MSPFYRNTALLLVPLVLFLTTFDLVAGATSFSGIHVQMFNNLSSGSDLTVHCKSRDDDLGVHLVRFSKGFYEFEFSVNIWKTTLFFCSFQWPNAFHWFDIYSFHRDADLCTNCIWKVNETGPCLLDLHNSKKYDICYEWSK</sequence>
<evidence type="ECO:0000256" key="6">
    <source>
        <dbReference type="RuleBase" id="RU367044"/>
    </source>
</evidence>
<accession>A0A6A1WQM3</accession>
<feature type="chain" id="PRO_5025706007" description="S-protein homolog" evidence="6">
    <location>
        <begin position="28"/>
        <end position="141"/>
    </location>
</feature>
<evidence type="ECO:0000313" key="7">
    <source>
        <dbReference type="EMBL" id="KAB1227572.1"/>
    </source>
</evidence>
<dbReference type="Proteomes" id="UP000516437">
    <property type="component" value="Chromosome 1"/>
</dbReference>
<keyword evidence="5 6" id="KW-0732">Signal</keyword>
<keyword evidence="8" id="KW-1185">Reference proteome</keyword>
<dbReference type="GO" id="GO:0005576">
    <property type="term" value="C:extracellular region"/>
    <property type="evidence" value="ECO:0007669"/>
    <property type="project" value="UniProtKB-SubCell"/>
</dbReference>
<evidence type="ECO:0000256" key="5">
    <source>
        <dbReference type="ARBA" id="ARBA00022729"/>
    </source>
</evidence>
<dbReference type="GO" id="GO:0060320">
    <property type="term" value="P:rejection of self pollen"/>
    <property type="evidence" value="ECO:0007669"/>
    <property type="project" value="UniProtKB-KW"/>
</dbReference>
<comment type="subcellular location">
    <subcellularLocation>
        <location evidence="1 6">Secreted</location>
    </subcellularLocation>
</comment>
<dbReference type="EMBL" id="RXIC02000019">
    <property type="protein sequence ID" value="KAB1227572.1"/>
    <property type="molecule type" value="Genomic_DNA"/>
</dbReference>
<proteinExistence type="inferred from homology"/>
<evidence type="ECO:0000313" key="8">
    <source>
        <dbReference type="Proteomes" id="UP000516437"/>
    </source>
</evidence>
<evidence type="ECO:0000256" key="1">
    <source>
        <dbReference type="ARBA" id="ARBA00004613"/>
    </source>
</evidence>
<dbReference type="AlphaFoldDB" id="A0A6A1WQM3"/>
<name>A0A6A1WQM3_9ROSI</name>
<feature type="signal peptide" evidence="6">
    <location>
        <begin position="1"/>
        <end position="27"/>
    </location>
</feature>
<dbReference type="PANTHER" id="PTHR31232">
    <property type="match status" value="1"/>
</dbReference>
<gene>
    <name evidence="7" type="ORF">CJ030_MR1G019968</name>
</gene>
<evidence type="ECO:0000256" key="2">
    <source>
        <dbReference type="ARBA" id="ARBA00005581"/>
    </source>
</evidence>
<reference evidence="7 8" key="1">
    <citation type="journal article" date="2019" name="Plant Biotechnol. J.">
        <title>The red bayberry genome and genetic basis of sex determination.</title>
        <authorList>
            <person name="Jia H.M."/>
            <person name="Jia H.J."/>
            <person name="Cai Q.L."/>
            <person name="Wang Y."/>
            <person name="Zhao H.B."/>
            <person name="Yang W.F."/>
            <person name="Wang G.Y."/>
            <person name="Li Y.H."/>
            <person name="Zhan D.L."/>
            <person name="Shen Y.T."/>
            <person name="Niu Q.F."/>
            <person name="Chang L."/>
            <person name="Qiu J."/>
            <person name="Zhao L."/>
            <person name="Xie H.B."/>
            <person name="Fu W.Y."/>
            <person name="Jin J."/>
            <person name="Li X.W."/>
            <person name="Jiao Y."/>
            <person name="Zhou C.C."/>
            <person name="Tu T."/>
            <person name="Chai C.Y."/>
            <person name="Gao J.L."/>
            <person name="Fan L.J."/>
            <person name="van de Weg E."/>
            <person name="Wang J.Y."/>
            <person name="Gao Z.S."/>
        </authorList>
    </citation>
    <scope>NUCLEOTIDE SEQUENCE [LARGE SCALE GENOMIC DNA]</scope>
    <source>
        <tissue evidence="7">Leaves</tissue>
    </source>
</reference>
<organism evidence="7 8">
    <name type="scientific">Morella rubra</name>
    <name type="common">Chinese bayberry</name>
    <dbReference type="NCBI Taxonomy" id="262757"/>
    <lineage>
        <taxon>Eukaryota</taxon>
        <taxon>Viridiplantae</taxon>
        <taxon>Streptophyta</taxon>
        <taxon>Embryophyta</taxon>
        <taxon>Tracheophyta</taxon>
        <taxon>Spermatophyta</taxon>
        <taxon>Magnoliopsida</taxon>
        <taxon>eudicotyledons</taxon>
        <taxon>Gunneridae</taxon>
        <taxon>Pentapetalae</taxon>
        <taxon>rosids</taxon>
        <taxon>fabids</taxon>
        <taxon>Fagales</taxon>
        <taxon>Myricaceae</taxon>
        <taxon>Morella</taxon>
    </lineage>
</organism>
<dbReference type="Pfam" id="PF05938">
    <property type="entry name" value="Self-incomp_S1"/>
    <property type="match status" value="1"/>
</dbReference>